<dbReference type="EMBL" id="CP096142">
    <property type="protein sequence ID" value="UXA65222.1"/>
    <property type="molecule type" value="Genomic_DNA"/>
</dbReference>
<proteinExistence type="predicted"/>
<dbReference type="AlphaFoldDB" id="A0A9Q9IX75"/>
<dbReference type="GeneID" id="75153780"/>
<name>A0A9Q9IX75_9XANT</name>
<dbReference type="RefSeq" id="WP_252162801.1">
    <property type="nucleotide sequence ID" value="NZ_CP094827.1"/>
</dbReference>
<dbReference type="Proteomes" id="UP001058381">
    <property type="component" value="Chromosome"/>
</dbReference>
<accession>A0A9Q9IX75</accession>
<evidence type="ECO:0000313" key="1">
    <source>
        <dbReference type="EMBL" id="UXA65222.1"/>
    </source>
</evidence>
<organism evidence="1 2">
    <name type="scientific">Xanthomonas prunicola</name>
    <dbReference type="NCBI Taxonomy" id="2053930"/>
    <lineage>
        <taxon>Bacteria</taxon>
        <taxon>Pseudomonadati</taxon>
        <taxon>Pseudomonadota</taxon>
        <taxon>Gammaproteobacteria</taxon>
        <taxon>Lysobacterales</taxon>
        <taxon>Lysobacteraceae</taxon>
        <taxon>Xanthomonas</taxon>
    </lineage>
</organism>
<evidence type="ECO:0000313" key="2">
    <source>
        <dbReference type="Proteomes" id="UP001058381"/>
    </source>
</evidence>
<dbReference type="InterPro" id="IPR022037">
    <property type="entry name" value="DUF3606"/>
</dbReference>
<gene>
    <name evidence="1" type="ORF">M0D43_20465</name>
</gene>
<protein>
    <submittedName>
        <fullName evidence="1">DUF3606 domain-containing protein</fullName>
    </submittedName>
</protein>
<dbReference type="Pfam" id="PF12244">
    <property type="entry name" value="DUF3606"/>
    <property type="match status" value="1"/>
</dbReference>
<sequence>MSDDTRKVGSPGRDRINANEACELQYWTKSLGVSIEELRAVVQKVGPVAASVRHHPGN</sequence>
<reference evidence="1" key="1">
    <citation type="submission" date="2022-04" db="EMBL/GenBank/DDBJ databases">
        <title>Xanthomonas prunicola pv. tritici, a pathogen causing a previously unreported foliar disease of wheat.</title>
        <authorList>
            <person name="Clavijo F."/>
            <person name="Curland R.D."/>
            <person name="Dill-Macky R."/>
            <person name="Pereyra S."/>
            <person name="Roman-Reyna V."/>
            <person name="Siri M.I."/>
        </authorList>
    </citation>
    <scope>NUCLEOTIDE SEQUENCE</scope>
    <source>
        <strain evidence="1">CIX249</strain>
    </source>
</reference>